<evidence type="ECO:0000256" key="1">
    <source>
        <dbReference type="ARBA" id="ARBA00022553"/>
    </source>
</evidence>
<dbReference type="KEGG" id="cbot:ATE48_02620"/>
<feature type="domain" description="Response regulatory" evidence="8">
    <location>
        <begin position="2"/>
        <end position="116"/>
    </location>
</feature>
<dbReference type="InterPro" id="IPR039420">
    <property type="entry name" value="WalR-like"/>
</dbReference>
<dbReference type="STRING" id="1759059.ATE48_02620"/>
<evidence type="ECO:0000259" key="8">
    <source>
        <dbReference type="PROSITE" id="PS50110"/>
    </source>
</evidence>
<dbReference type="PANTHER" id="PTHR48111:SF37">
    <property type="entry name" value="RESPONSE REGULATOR PROTEIN CARR"/>
    <property type="match status" value="1"/>
</dbReference>
<dbReference type="Proteomes" id="UP000092498">
    <property type="component" value="Chromosome"/>
</dbReference>
<sequence>MRVLVVEDDKNLREQLASALTDAGYTIDSAADGEEGQFLGETEPYDLVILDLGLPKVDGLSVLKAWRKEGKTMPVLILSARDRWSEKVEGLDLGANDYVTKPFHMAELLARVRANVRRQTDHQSSVLEVGDLRLNSATGQVTVNGAPVKLTAYQYKVLDYLMHHAGRIVSRTELTEKIYSQDHERDSNTIEVFIGILRRKIGTARIITEKGLGYRLIDPADAQ</sequence>
<keyword evidence="4 7" id="KW-0238">DNA-binding</keyword>
<keyword evidence="1 6" id="KW-0597">Phosphoprotein</keyword>
<proteinExistence type="predicted"/>
<evidence type="ECO:0000256" key="5">
    <source>
        <dbReference type="ARBA" id="ARBA00023163"/>
    </source>
</evidence>
<name>A0A1B1AEB0_9PROT</name>
<dbReference type="GO" id="GO:0000156">
    <property type="term" value="F:phosphorelay response regulator activity"/>
    <property type="evidence" value="ECO:0007669"/>
    <property type="project" value="TreeGrafter"/>
</dbReference>
<dbReference type="GO" id="GO:0000976">
    <property type="term" value="F:transcription cis-regulatory region binding"/>
    <property type="evidence" value="ECO:0007669"/>
    <property type="project" value="TreeGrafter"/>
</dbReference>
<dbReference type="SMART" id="SM00862">
    <property type="entry name" value="Trans_reg_C"/>
    <property type="match status" value="1"/>
</dbReference>
<dbReference type="CDD" id="cd19934">
    <property type="entry name" value="REC_OmpR_EcPhoP-like"/>
    <property type="match status" value="1"/>
</dbReference>
<dbReference type="GO" id="GO:0006355">
    <property type="term" value="P:regulation of DNA-templated transcription"/>
    <property type="evidence" value="ECO:0007669"/>
    <property type="project" value="InterPro"/>
</dbReference>
<dbReference type="RefSeq" id="WP_066767526.1">
    <property type="nucleotide sequence ID" value="NZ_CP013244.1"/>
</dbReference>
<accession>A0A1B1AEB0</accession>
<keyword evidence="2" id="KW-0902">Two-component regulatory system</keyword>
<keyword evidence="5" id="KW-0804">Transcription</keyword>
<feature type="domain" description="OmpR/PhoB-type" evidence="9">
    <location>
        <begin position="124"/>
        <end position="218"/>
    </location>
</feature>
<dbReference type="CDD" id="cd00383">
    <property type="entry name" value="trans_reg_C"/>
    <property type="match status" value="1"/>
</dbReference>
<organism evidence="10 11">
    <name type="scientific">Candidatus Viadribacter manganicus</name>
    <dbReference type="NCBI Taxonomy" id="1759059"/>
    <lineage>
        <taxon>Bacteria</taxon>
        <taxon>Pseudomonadati</taxon>
        <taxon>Pseudomonadota</taxon>
        <taxon>Alphaproteobacteria</taxon>
        <taxon>Hyphomonadales</taxon>
        <taxon>Hyphomonadaceae</taxon>
        <taxon>Candidatus Viadribacter</taxon>
    </lineage>
</organism>
<dbReference type="PROSITE" id="PS51755">
    <property type="entry name" value="OMPR_PHOB"/>
    <property type="match status" value="1"/>
</dbReference>
<keyword evidence="3" id="KW-0805">Transcription regulation</keyword>
<dbReference type="FunFam" id="3.40.50.2300:FF:000002">
    <property type="entry name" value="DNA-binding response regulator PhoP"/>
    <property type="match status" value="1"/>
</dbReference>
<dbReference type="Pfam" id="PF00486">
    <property type="entry name" value="Trans_reg_C"/>
    <property type="match status" value="1"/>
</dbReference>
<evidence type="ECO:0000313" key="11">
    <source>
        <dbReference type="Proteomes" id="UP000092498"/>
    </source>
</evidence>
<evidence type="ECO:0000259" key="9">
    <source>
        <dbReference type="PROSITE" id="PS51755"/>
    </source>
</evidence>
<dbReference type="PROSITE" id="PS50110">
    <property type="entry name" value="RESPONSE_REGULATORY"/>
    <property type="match status" value="1"/>
</dbReference>
<evidence type="ECO:0000256" key="7">
    <source>
        <dbReference type="PROSITE-ProRule" id="PRU01091"/>
    </source>
</evidence>
<dbReference type="Gene3D" id="3.40.50.2300">
    <property type="match status" value="1"/>
</dbReference>
<evidence type="ECO:0000256" key="6">
    <source>
        <dbReference type="PROSITE-ProRule" id="PRU00169"/>
    </source>
</evidence>
<dbReference type="InParanoid" id="A0A1B1AEB0"/>
<keyword evidence="11" id="KW-1185">Reference proteome</keyword>
<evidence type="ECO:0000256" key="4">
    <source>
        <dbReference type="ARBA" id="ARBA00023125"/>
    </source>
</evidence>
<dbReference type="InterPro" id="IPR001789">
    <property type="entry name" value="Sig_transdc_resp-reg_receiver"/>
</dbReference>
<dbReference type="InterPro" id="IPR001867">
    <property type="entry name" value="OmpR/PhoB-type_DNA-bd"/>
</dbReference>
<dbReference type="SMART" id="SM00448">
    <property type="entry name" value="REC"/>
    <property type="match status" value="1"/>
</dbReference>
<dbReference type="GO" id="GO:0005829">
    <property type="term" value="C:cytosol"/>
    <property type="evidence" value="ECO:0007669"/>
    <property type="project" value="TreeGrafter"/>
</dbReference>
<dbReference type="AlphaFoldDB" id="A0A1B1AEB0"/>
<feature type="DNA-binding region" description="OmpR/PhoB-type" evidence="7">
    <location>
        <begin position="124"/>
        <end position="218"/>
    </location>
</feature>
<reference evidence="10 11" key="1">
    <citation type="submission" date="2015-11" db="EMBL/GenBank/DDBJ databases">
        <title>Whole-Genome Sequence of Candidatus Oderbacter manganicum from the National Park Lower Oder Valley, Germany.</title>
        <authorList>
            <person name="Braun B."/>
            <person name="Liere K."/>
            <person name="Szewzyk U."/>
        </authorList>
    </citation>
    <scope>NUCLEOTIDE SEQUENCE [LARGE SCALE GENOMIC DNA]</scope>
    <source>
        <strain evidence="10 11">OTSz_A_272</strain>
    </source>
</reference>
<gene>
    <name evidence="10" type="ORF">ATE48_02620</name>
</gene>
<dbReference type="FunCoup" id="A0A1B1AEB0">
    <property type="interactions" value="226"/>
</dbReference>
<dbReference type="EMBL" id="CP013244">
    <property type="protein sequence ID" value="ANP44893.1"/>
    <property type="molecule type" value="Genomic_DNA"/>
</dbReference>
<feature type="modified residue" description="4-aspartylphosphate" evidence="6">
    <location>
        <position position="51"/>
    </location>
</feature>
<dbReference type="Gene3D" id="1.10.10.10">
    <property type="entry name" value="Winged helix-like DNA-binding domain superfamily/Winged helix DNA-binding domain"/>
    <property type="match status" value="1"/>
</dbReference>
<dbReference type="PANTHER" id="PTHR48111">
    <property type="entry name" value="REGULATOR OF RPOS"/>
    <property type="match status" value="1"/>
</dbReference>
<evidence type="ECO:0000313" key="10">
    <source>
        <dbReference type="EMBL" id="ANP44893.1"/>
    </source>
</evidence>
<evidence type="ECO:0000256" key="3">
    <source>
        <dbReference type="ARBA" id="ARBA00023015"/>
    </source>
</evidence>
<dbReference type="SUPFAM" id="SSF52172">
    <property type="entry name" value="CheY-like"/>
    <property type="match status" value="1"/>
</dbReference>
<dbReference type="Gene3D" id="6.10.250.690">
    <property type="match status" value="1"/>
</dbReference>
<dbReference type="Pfam" id="PF00072">
    <property type="entry name" value="Response_reg"/>
    <property type="match status" value="1"/>
</dbReference>
<dbReference type="OrthoDB" id="9802426at2"/>
<dbReference type="InterPro" id="IPR011006">
    <property type="entry name" value="CheY-like_superfamily"/>
</dbReference>
<protein>
    <submittedName>
        <fullName evidence="10">Two-component system response regulator</fullName>
    </submittedName>
</protein>
<dbReference type="InterPro" id="IPR036388">
    <property type="entry name" value="WH-like_DNA-bd_sf"/>
</dbReference>
<dbReference type="GO" id="GO:0032993">
    <property type="term" value="C:protein-DNA complex"/>
    <property type="evidence" value="ECO:0007669"/>
    <property type="project" value="TreeGrafter"/>
</dbReference>
<evidence type="ECO:0000256" key="2">
    <source>
        <dbReference type="ARBA" id="ARBA00023012"/>
    </source>
</evidence>